<comment type="caution">
    <text evidence="1">The sequence shown here is derived from an EMBL/GenBank/DDBJ whole genome shotgun (WGS) entry which is preliminary data.</text>
</comment>
<name>A0A0F9CVV7_9ZZZZ</name>
<organism evidence="1">
    <name type="scientific">marine sediment metagenome</name>
    <dbReference type="NCBI Taxonomy" id="412755"/>
    <lineage>
        <taxon>unclassified sequences</taxon>
        <taxon>metagenomes</taxon>
        <taxon>ecological metagenomes</taxon>
    </lineage>
</organism>
<reference evidence="1" key="1">
    <citation type="journal article" date="2015" name="Nature">
        <title>Complex archaea that bridge the gap between prokaryotes and eukaryotes.</title>
        <authorList>
            <person name="Spang A."/>
            <person name="Saw J.H."/>
            <person name="Jorgensen S.L."/>
            <person name="Zaremba-Niedzwiedzka K."/>
            <person name="Martijn J."/>
            <person name="Lind A.E."/>
            <person name="van Eijk R."/>
            <person name="Schleper C."/>
            <person name="Guy L."/>
            <person name="Ettema T.J."/>
        </authorList>
    </citation>
    <scope>NUCLEOTIDE SEQUENCE</scope>
</reference>
<sequence>LLIGKLNKLMLCGFGVLVISHSKERPVTWRGQESQAYGPKLPPSAADGIIDACGAVSFFNTEEKTDKDAEGNINRIETGRYMYWQNSFLIRAKHRLPGFPAKLPLPCGSGYQTYLDAFEKTLRSREGAKASTDNAGEA</sequence>
<dbReference type="EMBL" id="LAZR01044696">
    <property type="protein sequence ID" value="KKL04033.1"/>
    <property type="molecule type" value="Genomic_DNA"/>
</dbReference>
<evidence type="ECO:0000313" key="1">
    <source>
        <dbReference type="EMBL" id="KKL04033.1"/>
    </source>
</evidence>
<proteinExistence type="predicted"/>
<accession>A0A0F9CVV7</accession>
<protein>
    <submittedName>
        <fullName evidence="1">Uncharacterized protein</fullName>
    </submittedName>
</protein>
<feature type="non-terminal residue" evidence="1">
    <location>
        <position position="1"/>
    </location>
</feature>
<dbReference type="AlphaFoldDB" id="A0A0F9CVV7"/>
<gene>
    <name evidence="1" type="ORF">LCGC14_2620140</name>
</gene>